<dbReference type="EMBL" id="JAKMXF010000365">
    <property type="protein sequence ID" value="KAI6645939.1"/>
    <property type="molecule type" value="Genomic_DNA"/>
</dbReference>
<evidence type="ECO:0000256" key="12">
    <source>
        <dbReference type="ARBA" id="ARBA00045908"/>
    </source>
</evidence>
<evidence type="ECO:0000256" key="3">
    <source>
        <dbReference type="ARBA" id="ARBA00018192"/>
    </source>
</evidence>
<keyword evidence="6 14" id="KW-0812">Transmembrane</keyword>
<keyword evidence="16" id="KW-1185">Reference proteome</keyword>
<comment type="function">
    <text evidence="12">Accessory subunit of the mitochondrial membrane respiratory chain NADH dehydrogenase (Complex I), that is believed not to be involved in catalysis. Complex I functions in the transfer of electrons from NADH to the respiratory chain. The immediate electron acceptor for the enzyme is believed to be ubiquinone. Involved in the interferon/all-trans-retinoic acid (IFN/RA) induced cell death. This apoptotic activity is inhibited by interaction with viral IRF1. Prevents the transactivation of STAT3 target genes. May play a role in CARD15-mediated innate mucosal responses and serve to regulate intestinal epithelial cell responses to microbes.</text>
</comment>
<dbReference type="PANTHER" id="PTHR12966">
    <property type="entry name" value="NADH DEHYDROGENASE UBIQUINONE 1 ALPHA SUBCOMPLEX SUBUNIT 13"/>
    <property type="match status" value="1"/>
</dbReference>
<evidence type="ECO:0000313" key="15">
    <source>
        <dbReference type="EMBL" id="KAI6645939.1"/>
    </source>
</evidence>
<comment type="caution">
    <text evidence="15">The sequence shown here is derived from an EMBL/GenBank/DDBJ whole genome shotgun (WGS) entry which is preliminary data.</text>
</comment>
<evidence type="ECO:0000256" key="14">
    <source>
        <dbReference type="RuleBase" id="RU368034"/>
    </source>
</evidence>
<evidence type="ECO:0000256" key="5">
    <source>
        <dbReference type="ARBA" id="ARBA00022660"/>
    </source>
</evidence>
<comment type="function">
    <text evidence="14">Complex I functions in the transfer of electrons from NADH to the respiratory chain. Accessory subunit of the mitochondrial membrane respiratory chain NADH dehydrogenase (Complex I), that is believed not to be involved in catalysis.</text>
</comment>
<evidence type="ECO:0000256" key="13">
    <source>
        <dbReference type="ARBA" id="ARBA00046797"/>
    </source>
</evidence>
<comment type="subunit">
    <text evidence="13">Complex I is composed of 45 different subunits. Interacts with CARD15, but not with CARD4. Interacts with STAT3, but not with STAT1, STAT2 and STAT5A. Interacts with OLFM4.</text>
</comment>
<dbReference type="GO" id="GO:0005743">
    <property type="term" value="C:mitochondrial inner membrane"/>
    <property type="evidence" value="ECO:0007669"/>
    <property type="project" value="UniProtKB-SubCell"/>
</dbReference>
<evidence type="ECO:0000256" key="10">
    <source>
        <dbReference type="ARBA" id="ARBA00023128"/>
    </source>
</evidence>
<evidence type="ECO:0000256" key="2">
    <source>
        <dbReference type="ARBA" id="ARBA00007312"/>
    </source>
</evidence>
<evidence type="ECO:0000256" key="6">
    <source>
        <dbReference type="ARBA" id="ARBA00022692"/>
    </source>
</evidence>
<evidence type="ECO:0000256" key="9">
    <source>
        <dbReference type="ARBA" id="ARBA00022989"/>
    </source>
</evidence>
<keyword evidence="8 14" id="KW-0249">Electron transport</keyword>
<keyword evidence="11 14" id="KW-0472">Membrane</keyword>
<reference evidence="15 16" key="1">
    <citation type="journal article" date="2023" name="BMC Biol.">
        <title>The compact genome of the sponge Oopsacas minuta (Hexactinellida) is lacking key metazoan core genes.</title>
        <authorList>
            <person name="Santini S."/>
            <person name="Schenkelaars Q."/>
            <person name="Jourda C."/>
            <person name="Duchesne M."/>
            <person name="Belahbib H."/>
            <person name="Rocher C."/>
            <person name="Selva M."/>
            <person name="Riesgo A."/>
            <person name="Vervoort M."/>
            <person name="Leys S.P."/>
            <person name="Kodjabachian L."/>
            <person name="Le Bivic A."/>
            <person name="Borchiellini C."/>
            <person name="Claverie J.M."/>
            <person name="Renard E."/>
        </authorList>
    </citation>
    <scope>NUCLEOTIDE SEQUENCE [LARGE SCALE GENOMIC DNA]</scope>
    <source>
        <strain evidence="15">SPO-2</strain>
    </source>
</reference>
<comment type="similarity">
    <text evidence="2 14">Belongs to the complex I NDUFA13 subunit family.</text>
</comment>
<evidence type="ECO:0000313" key="16">
    <source>
        <dbReference type="Proteomes" id="UP001165289"/>
    </source>
</evidence>
<evidence type="ECO:0000256" key="1">
    <source>
        <dbReference type="ARBA" id="ARBA00004298"/>
    </source>
</evidence>
<accession>A0AAV7JB66</accession>
<dbReference type="Proteomes" id="UP001165289">
    <property type="component" value="Unassembled WGS sequence"/>
</dbReference>
<evidence type="ECO:0000256" key="8">
    <source>
        <dbReference type="ARBA" id="ARBA00022982"/>
    </source>
</evidence>
<dbReference type="AlphaFoldDB" id="A0AAV7JB66"/>
<gene>
    <name evidence="15" type="ORF">LOD99_13196</name>
</gene>
<name>A0AAV7JB66_9METZ</name>
<evidence type="ECO:0000256" key="4">
    <source>
        <dbReference type="ARBA" id="ARBA00022448"/>
    </source>
</evidence>
<evidence type="ECO:0000256" key="11">
    <source>
        <dbReference type="ARBA" id="ARBA00023136"/>
    </source>
</evidence>
<dbReference type="PANTHER" id="PTHR12966:SF0">
    <property type="entry name" value="NADH DEHYDROGENASE [UBIQUINONE] 1 ALPHA SUBCOMPLEX SUBUNIT 13"/>
    <property type="match status" value="1"/>
</dbReference>
<keyword evidence="10 14" id="KW-0496">Mitochondrion</keyword>
<dbReference type="GO" id="GO:0045271">
    <property type="term" value="C:respiratory chain complex I"/>
    <property type="evidence" value="ECO:0007669"/>
    <property type="project" value="UniProtKB-UniRule"/>
</dbReference>
<sequence>MTDFLNRTRRVQDMAPKGGYSDIPFARVVRKRGPGGLTLLLGTLIIMSFGWVLVIRTNRERRMFRREMREARIALYPLFLAENDRNTLRGMKNFEDAELEIMKNVPGWRAGESVYYNTRWIKPIQINLETP</sequence>
<dbReference type="InterPro" id="IPR009346">
    <property type="entry name" value="GRIM-19"/>
</dbReference>
<comment type="subcellular location">
    <subcellularLocation>
        <location evidence="1 14">Mitochondrion inner membrane</location>
        <topology evidence="1 14">Single-pass membrane protein</topology>
        <orientation evidence="1 14">Matrix side</orientation>
    </subcellularLocation>
</comment>
<keyword evidence="4 14" id="KW-0813">Transport</keyword>
<keyword evidence="9 14" id="KW-1133">Transmembrane helix</keyword>
<keyword evidence="5 14" id="KW-0679">Respiratory chain</keyword>
<evidence type="ECO:0000256" key="7">
    <source>
        <dbReference type="ARBA" id="ARBA00022792"/>
    </source>
</evidence>
<proteinExistence type="inferred from homology"/>
<keyword evidence="7 14" id="KW-0999">Mitochondrion inner membrane</keyword>
<organism evidence="15 16">
    <name type="scientific">Oopsacas minuta</name>
    <dbReference type="NCBI Taxonomy" id="111878"/>
    <lineage>
        <taxon>Eukaryota</taxon>
        <taxon>Metazoa</taxon>
        <taxon>Porifera</taxon>
        <taxon>Hexactinellida</taxon>
        <taxon>Hexasterophora</taxon>
        <taxon>Lyssacinosida</taxon>
        <taxon>Leucopsacidae</taxon>
        <taxon>Oopsacas</taxon>
    </lineage>
</organism>
<feature type="transmembrane region" description="Helical" evidence="14">
    <location>
        <begin position="37"/>
        <end position="55"/>
    </location>
</feature>
<protein>
    <recommendedName>
        <fullName evidence="3 14">NADH dehydrogenase [ubiquinone] 1 alpha subcomplex subunit 13</fullName>
    </recommendedName>
</protein>
<dbReference type="Pfam" id="PF06212">
    <property type="entry name" value="GRIM-19"/>
    <property type="match status" value="1"/>
</dbReference>